<dbReference type="Proteomes" id="UP000790833">
    <property type="component" value="Unassembled WGS sequence"/>
</dbReference>
<dbReference type="SMART" id="SM00441">
    <property type="entry name" value="FF"/>
    <property type="match status" value="3"/>
</dbReference>
<gene>
    <name evidence="4" type="ORF">KQ657_003198</name>
</gene>
<dbReference type="InterPro" id="IPR002713">
    <property type="entry name" value="FF_domain"/>
</dbReference>
<feature type="compositionally biased region" description="Basic and acidic residues" evidence="1">
    <location>
        <begin position="91"/>
        <end position="103"/>
    </location>
</feature>
<feature type="domain" description="FF" evidence="3">
    <location>
        <begin position="345"/>
        <end position="402"/>
    </location>
</feature>
<dbReference type="Pfam" id="PF00397">
    <property type="entry name" value="WW"/>
    <property type="match status" value="2"/>
</dbReference>
<name>A0A9P8AK22_9ASCO</name>
<organism evidence="4 5">
    <name type="scientific">Scheffersomyces spartinae</name>
    <dbReference type="NCBI Taxonomy" id="45513"/>
    <lineage>
        <taxon>Eukaryota</taxon>
        <taxon>Fungi</taxon>
        <taxon>Dikarya</taxon>
        <taxon>Ascomycota</taxon>
        <taxon>Saccharomycotina</taxon>
        <taxon>Pichiomycetes</taxon>
        <taxon>Debaryomycetaceae</taxon>
        <taxon>Scheffersomyces</taxon>
    </lineage>
</organism>
<comment type="caution">
    <text evidence="4">The sequence shown here is derived from an EMBL/GenBank/DDBJ whole genome shotgun (WGS) entry which is preliminary data.</text>
</comment>
<dbReference type="Pfam" id="PF01846">
    <property type="entry name" value="FF"/>
    <property type="match status" value="2"/>
</dbReference>
<dbReference type="GO" id="GO:0005685">
    <property type="term" value="C:U1 snRNP"/>
    <property type="evidence" value="ECO:0007669"/>
    <property type="project" value="TreeGrafter"/>
</dbReference>
<dbReference type="PROSITE" id="PS51676">
    <property type="entry name" value="FF"/>
    <property type="match status" value="2"/>
</dbReference>
<proteinExistence type="predicted"/>
<evidence type="ECO:0000313" key="5">
    <source>
        <dbReference type="Proteomes" id="UP000790833"/>
    </source>
</evidence>
<keyword evidence="5" id="KW-1185">Reference proteome</keyword>
<feature type="domain" description="WW" evidence="2">
    <location>
        <begin position="1"/>
        <end position="31"/>
    </location>
</feature>
<dbReference type="PROSITE" id="PS01159">
    <property type="entry name" value="WW_DOMAIN_1"/>
    <property type="match status" value="2"/>
</dbReference>
<dbReference type="GeneID" id="66116572"/>
<dbReference type="GO" id="GO:0003723">
    <property type="term" value="F:RNA binding"/>
    <property type="evidence" value="ECO:0007669"/>
    <property type="project" value="TreeGrafter"/>
</dbReference>
<dbReference type="SMART" id="SM00456">
    <property type="entry name" value="WW"/>
    <property type="match status" value="2"/>
</dbReference>
<dbReference type="InterPro" id="IPR036517">
    <property type="entry name" value="FF_domain_sf"/>
</dbReference>
<evidence type="ECO:0000259" key="2">
    <source>
        <dbReference type="PROSITE" id="PS50020"/>
    </source>
</evidence>
<evidence type="ECO:0000256" key="1">
    <source>
        <dbReference type="SAM" id="MobiDB-lite"/>
    </source>
</evidence>
<dbReference type="PANTHER" id="PTHR11864">
    <property type="entry name" value="PRE-MRNA-PROCESSING PROTEIN PRP40"/>
    <property type="match status" value="1"/>
</dbReference>
<protein>
    <submittedName>
        <fullName evidence="4">Uncharacterized protein</fullName>
    </submittedName>
</protein>
<evidence type="ECO:0000313" key="4">
    <source>
        <dbReference type="EMBL" id="KAG7195437.1"/>
    </source>
</evidence>
<dbReference type="AlphaFoldDB" id="A0A9P8AK22"/>
<accession>A0A9P8AK22</accession>
<dbReference type="EMBL" id="JAHMUF010000003">
    <property type="protein sequence ID" value="KAG7195437.1"/>
    <property type="molecule type" value="Genomic_DNA"/>
</dbReference>
<feature type="domain" description="WW" evidence="2">
    <location>
        <begin position="32"/>
        <end position="65"/>
    </location>
</feature>
<feature type="region of interest" description="Disordered" evidence="1">
    <location>
        <begin position="73"/>
        <end position="103"/>
    </location>
</feature>
<reference evidence="4" key="1">
    <citation type="submission" date="2021-03" db="EMBL/GenBank/DDBJ databases">
        <authorList>
            <person name="Palmer J.M."/>
        </authorList>
    </citation>
    <scope>NUCLEOTIDE SEQUENCE</scope>
    <source>
        <strain evidence="4">ARV_011</strain>
    </source>
</reference>
<dbReference type="OrthoDB" id="187617at2759"/>
<dbReference type="InterPro" id="IPR039726">
    <property type="entry name" value="Prp40-like"/>
</dbReference>
<evidence type="ECO:0000259" key="3">
    <source>
        <dbReference type="PROSITE" id="PS51676"/>
    </source>
</evidence>
<dbReference type="Gene3D" id="2.20.70.10">
    <property type="match status" value="2"/>
</dbReference>
<sequence>MSEWEEAYAEDGSVYYYNVRTQETSWEKPIGQNSASEWSVFKTDDGREYYYNEKTQETTWSPPPGINFSTAVVESEKEKSESSPASTSIIKESKSKSQLDERLESERVLESSIVNPPQFESVEDAEDAFKKILQDSEVDSTWSFQKVMSTFITNPTYWAINDPLRRQQLYDEYLLSRIQQEAENRNKVVEKLEENFIQELKKYQQAGKLNDKTRWVTIKDLLIRDDNPIFKLSVLSDNQVVKIFIDFRNKLRSERNKSIQEDRKQALFELETYLMDMKPAYITNSRDWNELYGSLTEDPRFQANKHFSILSKADILELYQTCLYPQEIKKLKDQIHQIDKANKRRDRKARHQFSDLLNTLDIKSTTTFQDVYSKIEDHDCFIELCGRRGSTPMELFWDILDEKEQSIKLKKDLINTAITDYCKKSPTVDITLHKIFSSYEIFHNTILQIKDERLSSFNLGINDESLHEVFTGLRIEFLAQQEKRLQSFNKKLAHVIQECARQLSFTYTNIACIAIVNEEGTESESQKVFIQRTEPSDGTTVYTLQVASIGDEVTEELKQLKELRSLVSLINDFYSDNETSEPIIKDSINKVLVELAAVLTSQESKKRPREEEEISNELKKTKRELVTGKPVLMNY</sequence>
<dbReference type="InterPro" id="IPR036020">
    <property type="entry name" value="WW_dom_sf"/>
</dbReference>
<dbReference type="SUPFAM" id="SSF81698">
    <property type="entry name" value="FF domain"/>
    <property type="match status" value="2"/>
</dbReference>
<dbReference type="Gene3D" id="1.10.10.440">
    <property type="entry name" value="FF domain"/>
    <property type="match status" value="2"/>
</dbReference>
<feature type="domain" description="FF" evidence="3">
    <location>
        <begin position="118"/>
        <end position="176"/>
    </location>
</feature>
<dbReference type="PROSITE" id="PS50020">
    <property type="entry name" value="WW_DOMAIN_2"/>
    <property type="match status" value="2"/>
</dbReference>
<dbReference type="GO" id="GO:0045292">
    <property type="term" value="P:mRNA cis splicing, via spliceosome"/>
    <property type="evidence" value="ECO:0007669"/>
    <property type="project" value="InterPro"/>
</dbReference>
<dbReference type="RefSeq" id="XP_043050982.1">
    <property type="nucleotide sequence ID" value="XM_043193930.1"/>
</dbReference>
<dbReference type="GO" id="GO:0071004">
    <property type="term" value="C:U2-type prespliceosome"/>
    <property type="evidence" value="ECO:0007669"/>
    <property type="project" value="TreeGrafter"/>
</dbReference>
<dbReference type="InterPro" id="IPR001202">
    <property type="entry name" value="WW_dom"/>
</dbReference>
<dbReference type="CDD" id="cd00201">
    <property type="entry name" value="WW"/>
    <property type="match status" value="2"/>
</dbReference>
<dbReference type="PANTHER" id="PTHR11864:SF0">
    <property type="entry name" value="PRP40 PRE-MRNA PROCESSING FACTOR 40 HOMOLOG A (YEAST)"/>
    <property type="match status" value="1"/>
</dbReference>
<dbReference type="SUPFAM" id="SSF51045">
    <property type="entry name" value="WW domain"/>
    <property type="match status" value="2"/>
</dbReference>